<gene>
    <name evidence="1" type="ORF">PPL_01529</name>
</gene>
<keyword evidence="2" id="KW-1185">Reference proteome</keyword>
<dbReference type="Gene3D" id="1.25.40.20">
    <property type="entry name" value="Ankyrin repeat-containing domain"/>
    <property type="match status" value="1"/>
</dbReference>
<sequence>MYTYVVIRNQIFKSIKRLHDSLAVYSYSWSEMINAQPDLLIQYNYEHEFVNHYMQSEQPKNLVRLVTSAVRSNRLSIVQYLIEQKDAIANTDSRSNYSVMSWLSIAAKRGYYDMVIYILKTVTNTLPNIADALVEASEGGHLQLVKYLSDLVSLDYEFNRSPADAAAKGGHIETLEWLIVNRKPAIVNSLVDNALEGQKMNVIHWLDANGYIDYQNQTIEMDKFKYSMNHETMNWLLNSKCKIHLTNLALQTFSSRGFIEILEWAKTNSPSTSMAGCFISAFKAYQFEVVKWLHANSTVQSSTIYLHLPKVQDDTLPMEMVKWFHANRTELIGAEAMDSAACFSLDIVKFLHQNRTEGCTRRAMTYAGKERQFEIFRFLHENRTEGMSWSAFHHVIGHTTLEIVKFIHENRPNENWSARCIDNACKYGRLEVIQFLHQNRFERCTPQAIRNAIYFQHRDIENYLIQNNLCEAVDHKGIESDGENSNGEFEDTEESFD</sequence>
<dbReference type="Proteomes" id="UP000001396">
    <property type="component" value="Unassembled WGS sequence"/>
</dbReference>
<name>D3AZR6_HETP5</name>
<reference evidence="1 2" key="1">
    <citation type="journal article" date="2011" name="Genome Res.">
        <title>Phylogeny-wide analysis of social amoeba genomes highlights ancient origins for complex intercellular communication.</title>
        <authorList>
            <person name="Heidel A.J."/>
            <person name="Lawal H.M."/>
            <person name="Felder M."/>
            <person name="Schilde C."/>
            <person name="Helps N.R."/>
            <person name="Tunggal B."/>
            <person name="Rivero F."/>
            <person name="John U."/>
            <person name="Schleicher M."/>
            <person name="Eichinger L."/>
            <person name="Platzer M."/>
            <person name="Noegel A.A."/>
            <person name="Schaap P."/>
            <person name="Gloeckner G."/>
        </authorList>
    </citation>
    <scope>NUCLEOTIDE SEQUENCE [LARGE SCALE GENOMIC DNA]</scope>
    <source>
        <strain evidence="2">ATCC 26659 / Pp 5 / PN500</strain>
    </source>
</reference>
<organism evidence="1 2">
    <name type="scientific">Heterostelium pallidum (strain ATCC 26659 / Pp 5 / PN500)</name>
    <name type="common">Cellular slime mold</name>
    <name type="synonym">Polysphondylium pallidum</name>
    <dbReference type="NCBI Taxonomy" id="670386"/>
    <lineage>
        <taxon>Eukaryota</taxon>
        <taxon>Amoebozoa</taxon>
        <taxon>Evosea</taxon>
        <taxon>Eumycetozoa</taxon>
        <taxon>Dictyostelia</taxon>
        <taxon>Acytosteliales</taxon>
        <taxon>Acytosteliaceae</taxon>
        <taxon>Heterostelium</taxon>
    </lineage>
</organism>
<proteinExistence type="predicted"/>
<dbReference type="RefSeq" id="XP_020436653.1">
    <property type="nucleotide sequence ID" value="XM_020572536.1"/>
</dbReference>
<evidence type="ECO:0000313" key="2">
    <source>
        <dbReference type="Proteomes" id="UP000001396"/>
    </source>
</evidence>
<dbReference type="Pfam" id="PF12796">
    <property type="entry name" value="Ank_2"/>
    <property type="match status" value="1"/>
</dbReference>
<dbReference type="PANTHER" id="PTHR46586:SF3">
    <property type="entry name" value="ANKYRIN REPEAT-CONTAINING PROTEIN"/>
    <property type="match status" value="1"/>
</dbReference>
<dbReference type="AlphaFoldDB" id="D3AZR6"/>
<dbReference type="InterPro" id="IPR036770">
    <property type="entry name" value="Ankyrin_rpt-contain_sf"/>
</dbReference>
<dbReference type="InterPro" id="IPR052050">
    <property type="entry name" value="SecEffector_AnkRepeat"/>
</dbReference>
<protein>
    <recommendedName>
        <fullName evidence="3">Ankyrin repeat protein</fullName>
    </recommendedName>
</protein>
<comment type="caution">
    <text evidence="1">The sequence shown here is derived from an EMBL/GenBank/DDBJ whole genome shotgun (WGS) entry which is preliminary data.</text>
</comment>
<dbReference type="InterPro" id="IPR002110">
    <property type="entry name" value="Ankyrin_rpt"/>
</dbReference>
<evidence type="ECO:0000313" key="1">
    <source>
        <dbReference type="EMBL" id="EFA84540.1"/>
    </source>
</evidence>
<dbReference type="PANTHER" id="PTHR46586">
    <property type="entry name" value="ANKYRIN REPEAT-CONTAINING PROTEIN"/>
    <property type="match status" value="1"/>
</dbReference>
<dbReference type="InParanoid" id="D3AZR6"/>
<accession>D3AZR6</accession>
<dbReference type="SUPFAM" id="SSF48403">
    <property type="entry name" value="Ankyrin repeat"/>
    <property type="match status" value="1"/>
</dbReference>
<dbReference type="GeneID" id="31357058"/>
<dbReference type="EMBL" id="ADBJ01000008">
    <property type="protein sequence ID" value="EFA84540.1"/>
    <property type="molecule type" value="Genomic_DNA"/>
</dbReference>
<evidence type="ECO:0008006" key="3">
    <source>
        <dbReference type="Google" id="ProtNLM"/>
    </source>
</evidence>